<feature type="chain" id="PRO_5044841410" evidence="2">
    <location>
        <begin position="26"/>
        <end position="82"/>
    </location>
</feature>
<feature type="region of interest" description="Disordered" evidence="1">
    <location>
        <begin position="57"/>
        <end position="82"/>
    </location>
</feature>
<gene>
    <name evidence="3" type="ORF">ACJRO7_004235</name>
</gene>
<dbReference type="AlphaFoldDB" id="A0ABD3IZA1"/>
<comment type="caution">
    <text evidence="3">The sequence shown here is derived from an EMBL/GenBank/DDBJ whole genome shotgun (WGS) entry which is preliminary data.</text>
</comment>
<dbReference type="Proteomes" id="UP001634007">
    <property type="component" value="Unassembled WGS sequence"/>
</dbReference>
<feature type="signal peptide" evidence="2">
    <location>
        <begin position="1"/>
        <end position="25"/>
    </location>
</feature>
<organism evidence="3 4">
    <name type="scientific">Eucalyptus globulus</name>
    <name type="common">Tasmanian blue gum</name>
    <dbReference type="NCBI Taxonomy" id="34317"/>
    <lineage>
        <taxon>Eukaryota</taxon>
        <taxon>Viridiplantae</taxon>
        <taxon>Streptophyta</taxon>
        <taxon>Embryophyta</taxon>
        <taxon>Tracheophyta</taxon>
        <taxon>Spermatophyta</taxon>
        <taxon>Magnoliopsida</taxon>
        <taxon>eudicotyledons</taxon>
        <taxon>Gunneridae</taxon>
        <taxon>Pentapetalae</taxon>
        <taxon>rosids</taxon>
        <taxon>malvids</taxon>
        <taxon>Myrtales</taxon>
        <taxon>Myrtaceae</taxon>
        <taxon>Myrtoideae</taxon>
        <taxon>Eucalypteae</taxon>
        <taxon>Eucalyptus</taxon>
    </lineage>
</organism>
<dbReference type="EMBL" id="JBJKBG010000010">
    <property type="protein sequence ID" value="KAL3719242.1"/>
    <property type="molecule type" value="Genomic_DNA"/>
</dbReference>
<feature type="compositionally biased region" description="Pro residues" evidence="1">
    <location>
        <begin position="73"/>
        <end position="82"/>
    </location>
</feature>
<accession>A0ABD3IZA1</accession>
<dbReference type="PANTHER" id="PTHR37908:SF4">
    <property type="entry name" value="PROTEIN, PUTATIVE-RELATED"/>
    <property type="match status" value="1"/>
</dbReference>
<evidence type="ECO:0000256" key="2">
    <source>
        <dbReference type="SAM" id="SignalP"/>
    </source>
</evidence>
<evidence type="ECO:0000313" key="3">
    <source>
        <dbReference type="EMBL" id="KAL3719242.1"/>
    </source>
</evidence>
<proteinExistence type="predicted"/>
<reference evidence="3 4" key="1">
    <citation type="submission" date="2024-11" db="EMBL/GenBank/DDBJ databases">
        <title>Chromosome-level genome assembly of Eucalyptus globulus Labill. provides insights into its genome evolution.</title>
        <authorList>
            <person name="Li X."/>
        </authorList>
    </citation>
    <scope>NUCLEOTIDE SEQUENCE [LARGE SCALE GENOMIC DNA]</scope>
    <source>
        <strain evidence="3">CL2024</strain>
        <tissue evidence="3">Fresh tender leaves</tissue>
    </source>
</reference>
<sequence>MGRSRFLAMLLVSSLLLLSFPQGFGRKVMQTVKQGDSPVELEESRGKLRKMVEVMDYSDPEPNTNPRSGFLLNPPPVLPGQG</sequence>
<name>A0ABD3IZA1_EUCGL</name>
<evidence type="ECO:0000313" key="4">
    <source>
        <dbReference type="Proteomes" id="UP001634007"/>
    </source>
</evidence>
<keyword evidence="4" id="KW-1185">Reference proteome</keyword>
<dbReference type="PANTHER" id="PTHR37908">
    <property type="entry name" value="TRANSMEMBRANE PROTEIN"/>
    <property type="match status" value="1"/>
</dbReference>
<keyword evidence="2" id="KW-0732">Signal</keyword>
<protein>
    <submittedName>
        <fullName evidence="3">Uncharacterized protein</fullName>
    </submittedName>
</protein>
<evidence type="ECO:0000256" key="1">
    <source>
        <dbReference type="SAM" id="MobiDB-lite"/>
    </source>
</evidence>